<name>A0A9N9KQZ5_9HELO</name>
<dbReference type="OrthoDB" id="3535989at2759"/>
<feature type="compositionally biased region" description="Polar residues" evidence="1">
    <location>
        <begin position="271"/>
        <end position="281"/>
    </location>
</feature>
<reference evidence="3" key="1">
    <citation type="submission" date="2021-07" db="EMBL/GenBank/DDBJ databases">
        <authorList>
            <person name="Durling M."/>
        </authorList>
    </citation>
    <scope>NUCLEOTIDE SEQUENCE</scope>
</reference>
<gene>
    <name evidence="3" type="ORF">HYFRA_00007354</name>
</gene>
<evidence type="ECO:0000313" key="4">
    <source>
        <dbReference type="Proteomes" id="UP000696280"/>
    </source>
</evidence>
<accession>A0A9N9KQZ5</accession>
<keyword evidence="2" id="KW-1133">Transmembrane helix</keyword>
<comment type="caution">
    <text evidence="3">The sequence shown here is derived from an EMBL/GenBank/DDBJ whole genome shotgun (WGS) entry which is preliminary data.</text>
</comment>
<organism evidence="3 4">
    <name type="scientific">Hymenoscyphus fraxineus</name>
    <dbReference type="NCBI Taxonomy" id="746836"/>
    <lineage>
        <taxon>Eukaryota</taxon>
        <taxon>Fungi</taxon>
        <taxon>Dikarya</taxon>
        <taxon>Ascomycota</taxon>
        <taxon>Pezizomycotina</taxon>
        <taxon>Leotiomycetes</taxon>
        <taxon>Helotiales</taxon>
        <taxon>Helotiaceae</taxon>
        <taxon>Hymenoscyphus</taxon>
    </lineage>
</organism>
<feature type="region of interest" description="Disordered" evidence="1">
    <location>
        <begin position="46"/>
        <end position="67"/>
    </location>
</feature>
<evidence type="ECO:0000256" key="1">
    <source>
        <dbReference type="SAM" id="MobiDB-lite"/>
    </source>
</evidence>
<protein>
    <submittedName>
        <fullName evidence="3">Uncharacterized protein</fullName>
    </submittedName>
</protein>
<feature type="compositionally biased region" description="Basic and acidic residues" evidence="1">
    <location>
        <begin position="283"/>
        <end position="292"/>
    </location>
</feature>
<sequence length="324" mass="35056">MASSGPALATIYAIPVVPTLATTEDNAIPTAIVAATGVPSAPRNTVTYGSPASSTSTTKAGPASSSASTLPIGAKIAIGISIPLFVLALIFGLFLMFRRRKQKILGPSKEPEYDLTFSPAPTHTTFMDKDKDRLAGHVDSRAETLNNSRMASRLDSRSNSRMGSHHTESRSGSRQESHLESRIGSPHSFYNPNMSPPPSQQSHYIAELPSPGLKSPTENRYQTYPIHELGPGKENGAADEESLADSMNDPIVYEIVELPDTSRRSIKNWHRNPSNASTRSRPTIRDVGERRTTTVPVPPVPEDDAGERSWLQPTTPETTKASFI</sequence>
<feature type="region of interest" description="Disordered" evidence="1">
    <location>
        <begin position="139"/>
        <end position="241"/>
    </location>
</feature>
<feature type="transmembrane region" description="Helical" evidence="2">
    <location>
        <begin position="76"/>
        <end position="97"/>
    </location>
</feature>
<feature type="region of interest" description="Disordered" evidence="1">
    <location>
        <begin position="266"/>
        <end position="324"/>
    </location>
</feature>
<dbReference type="Proteomes" id="UP000696280">
    <property type="component" value="Unassembled WGS sequence"/>
</dbReference>
<keyword evidence="2" id="KW-0472">Membrane</keyword>
<dbReference type="EMBL" id="CAJVRL010000043">
    <property type="protein sequence ID" value="CAG8951438.1"/>
    <property type="molecule type" value="Genomic_DNA"/>
</dbReference>
<evidence type="ECO:0000313" key="3">
    <source>
        <dbReference type="EMBL" id="CAG8951438.1"/>
    </source>
</evidence>
<feature type="compositionally biased region" description="Polar residues" evidence="1">
    <location>
        <begin position="311"/>
        <end position="324"/>
    </location>
</feature>
<feature type="region of interest" description="Disordered" evidence="1">
    <location>
        <begin position="109"/>
        <end position="128"/>
    </location>
</feature>
<feature type="compositionally biased region" description="Basic and acidic residues" evidence="1">
    <location>
        <begin position="165"/>
        <end position="181"/>
    </location>
</feature>
<dbReference type="AlphaFoldDB" id="A0A9N9KQZ5"/>
<evidence type="ECO:0000256" key="2">
    <source>
        <dbReference type="SAM" id="Phobius"/>
    </source>
</evidence>
<keyword evidence="2" id="KW-0812">Transmembrane</keyword>
<proteinExistence type="predicted"/>
<keyword evidence="4" id="KW-1185">Reference proteome</keyword>